<organism evidence="1 2">
    <name type="scientific">Actinoplanes xinjiangensis</name>
    <dbReference type="NCBI Taxonomy" id="512350"/>
    <lineage>
        <taxon>Bacteria</taxon>
        <taxon>Bacillati</taxon>
        <taxon>Actinomycetota</taxon>
        <taxon>Actinomycetes</taxon>
        <taxon>Micromonosporales</taxon>
        <taxon>Micromonosporaceae</taxon>
        <taxon>Actinoplanes</taxon>
    </lineage>
</organism>
<protein>
    <submittedName>
        <fullName evidence="1">Uncharacterized protein</fullName>
    </submittedName>
</protein>
<evidence type="ECO:0000313" key="2">
    <source>
        <dbReference type="Proteomes" id="UP000245697"/>
    </source>
</evidence>
<proteinExistence type="predicted"/>
<accession>A0A316FAQ9</accession>
<dbReference type="EMBL" id="QGGR01000013">
    <property type="protein sequence ID" value="PWK43430.1"/>
    <property type="molecule type" value="Genomic_DNA"/>
</dbReference>
<dbReference type="OrthoDB" id="3528276at2"/>
<dbReference type="AlphaFoldDB" id="A0A316FAQ9"/>
<reference evidence="1 2" key="1">
    <citation type="submission" date="2018-05" db="EMBL/GenBank/DDBJ databases">
        <title>Genomic Encyclopedia of Archaeal and Bacterial Type Strains, Phase II (KMG-II): from individual species to whole genera.</title>
        <authorList>
            <person name="Goeker M."/>
        </authorList>
    </citation>
    <scope>NUCLEOTIDE SEQUENCE [LARGE SCALE GENOMIC DNA]</scope>
    <source>
        <strain evidence="1 2">DSM 45184</strain>
    </source>
</reference>
<dbReference type="RefSeq" id="WP_109597195.1">
    <property type="nucleotide sequence ID" value="NZ_BONA01000063.1"/>
</dbReference>
<sequence length="183" mass="19813">MAYDILGESLRLILDGPPDGPVRLSRRRRFAAVAVDVSEDVACTRFVRRGVGCFWDDTHHLARDGDGWKLLGGGSGSTGGPWSTDEFEQARYRLPAGCVTAPGHGATTRDSDRLLPWGARWVSSASLLAGPEVATIVVDGRRELTVPEHGHLVVVWGSRKPPRVVARDIGGRELTDVVLPKGR</sequence>
<evidence type="ECO:0000313" key="1">
    <source>
        <dbReference type="EMBL" id="PWK43430.1"/>
    </source>
</evidence>
<dbReference type="Proteomes" id="UP000245697">
    <property type="component" value="Unassembled WGS sequence"/>
</dbReference>
<comment type="caution">
    <text evidence="1">The sequence shown here is derived from an EMBL/GenBank/DDBJ whole genome shotgun (WGS) entry which is preliminary data.</text>
</comment>
<gene>
    <name evidence="1" type="ORF">BC793_113112</name>
</gene>
<name>A0A316FAQ9_9ACTN</name>
<keyword evidence="2" id="KW-1185">Reference proteome</keyword>